<evidence type="ECO:0000256" key="1">
    <source>
        <dbReference type="ARBA" id="ARBA00004123"/>
    </source>
</evidence>
<dbReference type="STRING" id="4072.A0A2G2Z7M3"/>
<keyword evidence="3" id="KW-0805">Transcription regulation</keyword>
<dbReference type="PANTHER" id="PTHR31674">
    <property type="entry name" value="B3 DOMAIN-CONTAINING PROTEIN REM-LIKE 3-RELATED"/>
    <property type="match status" value="1"/>
</dbReference>
<feature type="domain" description="TF-B3" evidence="7">
    <location>
        <begin position="85"/>
        <end position="178"/>
    </location>
</feature>
<dbReference type="SMART" id="SM01019">
    <property type="entry name" value="B3"/>
    <property type="match status" value="1"/>
</dbReference>
<dbReference type="Pfam" id="PF02362">
    <property type="entry name" value="B3"/>
    <property type="match status" value="1"/>
</dbReference>
<evidence type="ECO:0000313" key="8">
    <source>
        <dbReference type="EMBL" id="PHT78008.1"/>
    </source>
</evidence>
<dbReference type="InterPro" id="IPR039218">
    <property type="entry name" value="REM_fam"/>
</dbReference>
<name>A0A2G2Z7M3_CAPAN</name>
<organism evidence="8 9">
    <name type="scientific">Capsicum annuum</name>
    <name type="common">Capsicum pepper</name>
    <dbReference type="NCBI Taxonomy" id="4072"/>
    <lineage>
        <taxon>Eukaryota</taxon>
        <taxon>Viridiplantae</taxon>
        <taxon>Streptophyta</taxon>
        <taxon>Embryophyta</taxon>
        <taxon>Tracheophyta</taxon>
        <taxon>Spermatophyta</taxon>
        <taxon>Magnoliopsida</taxon>
        <taxon>eudicotyledons</taxon>
        <taxon>Gunneridae</taxon>
        <taxon>Pentapetalae</taxon>
        <taxon>asterids</taxon>
        <taxon>lamiids</taxon>
        <taxon>Solanales</taxon>
        <taxon>Solanaceae</taxon>
        <taxon>Solanoideae</taxon>
        <taxon>Capsiceae</taxon>
        <taxon>Capsicum</taxon>
    </lineage>
</organism>
<reference evidence="8 9" key="1">
    <citation type="journal article" date="2014" name="Nat. Genet.">
        <title>Genome sequence of the hot pepper provides insights into the evolution of pungency in Capsicum species.</title>
        <authorList>
            <person name="Kim S."/>
            <person name="Park M."/>
            <person name="Yeom S.I."/>
            <person name="Kim Y.M."/>
            <person name="Lee J.M."/>
            <person name="Lee H.A."/>
            <person name="Seo E."/>
            <person name="Choi J."/>
            <person name="Cheong K."/>
            <person name="Kim K.T."/>
            <person name="Jung K."/>
            <person name="Lee G.W."/>
            <person name="Oh S.K."/>
            <person name="Bae C."/>
            <person name="Kim S.B."/>
            <person name="Lee H.Y."/>
            <person name="Kim S.Y."/>
            <person name="Kim M.S."/>
            <person name="Kang B.C."/>
            <person name="Jo Y.D."/>
            <person name="Yang H.B."/>
            <person name="Jeong H.J."/>
            <person name="Kang W.H."/>
            <person name="Kwon J.K."/>
            <person name="Shin C."/>
            <person name="Lim J.Y."/>
            <person name="Park J.H."/>
            <person name="Huh J.H."/>
            <person name="Kim J.S."/>
            <person name="Kim B.D."/>
            <person name="Cohen O."/>
            <person name="Paran I."/>
            <person name="Suh M.C."/>
            <person name="Lee S.B."/>
            <person name="Kim Y.K."/>
            <person name="Shin Y."/>
            <person name="Noh S.J."/>
            <person name="Park J."/>
            <person name="Seo Y.S."/>
            <person name="Kwon S.Y."/>
            <person name="Kim H.A."/>
            <person name="Park J.M."/>
            <person name="Kim H.J."/>
            <person name="Choi S.B."/>
            <person name="Bosland P.W."/>
            <person name="Reeves G."/>
            <person name="Jo S.H."/>
            <person name="Lee B.W."/>
            <person name="Cho H.T."/>
            <person name="Choi H.S."/>
            <person name="Lee M.S."/>
            <person name="Yu Y."/>
            <person name="Do Choi Y."/>
            <person name="Park B.S."/>
            <person name="van Deynze A."/>
            <person name="Ashrafi H."/>
            <person name="Hill T."/>
            <person name="Kim W.T."/>
            <person name="Pai H.S."/>
            <person name="Ahn H.K."/>
            <person name="Yeam I."/>
            <person name="Giovannoni J.J."/>
            <person name="Rose J.K."/>
            <person name="Sorensen I."/>
            <person name="Lee S.J."/>
            <person name="Kim R.W."/>
            <person name="Choi I.Y."/>
            <person name="Choi B.S."/>
            <person name="Lim J.S."/>
            <person name="Lee Y.H."/>
            <person name="Choi D."/>
        </authorList>
    </citation>
    <scope>NUCLEOTIDE SEQUENCE [LARGE SCALE GENOMIC DNA]</scope>
    <source>
        <strain evidence="9">cv. CM334</strain>
    </source>
</reference>
<evidence type="ECO:0000256" key="4">
    <source>
        <dbReference type="ARBA" id="ARBA00023125"/>
    </source>
</evidence>
<proteinExistence type="predicted"/>
<keyword evidence="6" id="KW-0539">Nucleus</keyword>
<dbReference type="PROSITE" id="PS50863">
    <property type="entry name" value="B3"/>
    <property type="match status" value="1"/>
</dbReference>
<evidence type="ECO:0000313" key="9">
    <source>
        <dbReference type="Proteomes" id="UP000222542"/>
    </source>
</evidence>
<protein>
    <recommendedName>
        <fullName evidence="7">TF-B3 domain-containing protein</fullName>
    </recommendedName>
</protein>
<keyword evidence="5" id="KW-0804">Transcription</keyword>
<dbReference type="EMBL" id="AYRZ02000006">
    <property type="protein sequence ID" value="PHT78008.1"/>
    <property type="molecule type" value="Genomic_DNA"/>
</dbReference>
<sequence length="319" mass="35932">MEFEVSIFDSNQFEREYEQTPEGVNEAGEEMNHNCKFTSQDLRANASNASLQPEGKKPNLDAKRVSSRRKEANVLASTSANADSQFVTIIKPYAVIRALVYLPSAFARPNGLMRRCKMILRDEKQRSWSVQLGPVGPRFGITRGWRQFREANAVQVGDTYKFELIDNGTIPVAYFCCYACRPNLLFLRAMLGPSKLMPKLVAGIIGQSFVGVPPESKVVGTRSGQNQKYRQMDLSDQSLVTGAARCLCRRIRADDEFDGGRKHEWFECRRGIGNGKEKRVERTREKEGRVGVILAYYRHSDAVVGVSWSRGSGRGFSER</sequence>
<evidence type="ECO:0000256" key="6">
    <source>
        <dbReference type="ARBA" id="ARBA00023242"/>
    </source>
</evidence>
<dbReference type="AlphaFoldDB" id="A0A2G2Z7M3"/>
<evidence type="ECO:0000256" key="3">
    <source>
        <dbReference type="ARBA" id="ARBA00023015"/>
    </source>
</evidence>
<dbReference type="CDD" id="cd10017">
    <property type="entry name" value="B3_DNA"/>
    <property type="match status" value="1"/>
</dbReference>
<keyword evidence="4" id="KW-0238">DNA-binding</keyword>
<comment type="caution">
    <text evidence="8">The sequence shown here is derived from an EMBL/GenBank/DDBJ whole genome shotgun (WGS) entry which is preliminary data.</text>
</comment>
<dbReference type="SUPFAM" id="SSF101936">
    <property type="entry name" value="DNA-binding pseudobarrel domain"/>
    <property type="match status" value="1"/>
</dbReference>
<comment type="subcellular location">
    <subcellularLocation>
        <location evidence="1">Nucleus</location>
    </subcellularLocation>
</comment>
<keyword evidence="9" id="KW-1185">Reference proteome</keyword>
<evidence type="ECO:0000259" key="7">
    <source>
        <dbReference type="PROSITE" id="PS50863"/>
    </source>
</evidence>
<dbReference type="InterPro" id="IPR003340">
    <property type="entry name" value="B3_DNA-bd"/>
</dbReference>
<gene>
    <name evidence="8" type="ORF">T459_16060</name>
</gene>
<dbReference type="Gene3D" id="2.40.330.10">
    <property type="entry name" value="DNA-binding pseudobarrel domain"/>
    <property type="match status" value="1"/>
</dbReference>
<accession>A0A2G2Z7M3</accession>
<dbReference type="InterPro" id="IPR015300">
    <property type="entry name" value="DNA-bd_pseudobarrel_sf"/>
</dbReference>
<evidence type="ECO:0000256" key="5">
    <source>
        <dbReference type="ARBA" id="ARBA00023163"/>
    </source>
</evidence>
<dbReference type="Proteomes" id="UP000222542">
    <property type="component" value="Unassembled WGS sequence"/>
</dbReference>
<dbReference type="GO" id="GO:0003677">
    <property type="term" value="F:DNA binding"/>
    <property type="evidence" value="ECO:0007669"/>
    <property type="project" value="UniProtKB-KW"/>
</dbReference>
<evidence type="ECO:0000256" key="2">
    <source>
        <dbReference type="ARBA" id="ARBA00022737"/>
    </source>
</evidence>
<keyword evidence="2" id="KW-0677">Repeat</keyword>
<reference evidence="8 9" key="2">
    <citation type="journal article" date="2017" name="Genome Biol.">
        <title>New reference genome sequences of hot pepper reveal the massive evolution of plant disease-resistance genes by retroduplication.</title>
        <authorList>
            <person name="Kim S."/>
            <person name="Park J."/>
            <person name="Yeom S.I."/>
            <person name="Kim Y.M."/>
            <person name="Seo E."/>
            <person name="Kim K.T."/>
            <person name="Kim M.S."/>
            <person name="Lee J.M."/>
            <person name="Cheong K."/>
            <person name="Shin H.S."/>
            <person name="Kim S.B."/>
            <person name="Han K."/>
            <person name="Lee J."/>
            <person name="Park M."/>
            <person name="Lee H.A."/>
            <person name="Lee H.Y."/>
            <person name="Lee Y."/>
            <person name="Oh S."/>
            <person name="Lee J.H."/>
            <person name="Choi E."/>
            <person name="Choi E."/>
            <person name="Lee S.E."/>
            <person name="Jeon J."/>
            <person name="Kim H."/>
            <person name="Choi G."/>
            <person name="Song H."/>
            <person name="Lee J."/>
            <person name="Lee S.C."/>
            <person name="Kwon J.K."/>
            <person name="Lee H.Y."/>
            <person name="Koo N."/>
            <person name="Hong Y."/>
            <person name="Kim R.W."/>
            <person name="Kang W.H."/>
            <person name="Huh J.H."/>
            <person name="Kang B.C."/>
            <person name="Yang T.J."/>
            <person name="Lee Y.H."/>
            <person name="Bennetzen J.L."/>
            <person name="Choi D."/>
        </authorList>
    </citation>
    <scope>NUCLEOTIDE SEQUENCE [LARGE SCALE GENOMIC DNA]</scope>
    <source>
        <strain evidence="9">cv. CM334</strain>
    </source>
</reference>
<dbReference type="Gramene" id="PHT78008">
    <property type="protein sequence ID" value="PHT78008"/>
    <property type="gene ID" value="T459_16060"/>
</dbReference>
<dbReference type="PANTHER" id="PTHR31674:SF62">
    <property type="entry name" value="B3 DOMAIN-CONTAINING PROTEIN REM14-RELATED"/>
    <property type="match status" value="1"/>
</dbReference>
<dbReference type="GO" id="GO:0005634">
    <property type="term" value="C:nucleus"/>
    <property type="evidence" value="ECO:0007669"/>
    <property type="project" value="UniProtKB-SubCell"/>
</dbReference>